<dbReference type="InterPro" id="IPR043519">
    <property type="entry name" value="NT_sf"/>
</dbReference>
<dbReference type="STRING" id="1343740.M271_24275"/>
<feature type="compositionally biased region" description="Basic and acidic residues" evidence="1">
    <location>
        <begin position="174"/>
        <end position="184"/>
    </location>
</feature>
<gene>
    <name evidence="2" type="ORF">D3C57_119330</name>
</gene>
<evidence type="ECO:0000256" key="1">
    <source>
        <dbReference type="SAM" id="MobiDB-lite"/>
    </source>
</evidence>
<dbReference type="AlphaFoldDB" id="A0A3L8RMC0"/>
<comment type="caution">
    <text evidence="2">The sequence shown here is derived from an EMBL/GenBank/DDBJ whole genome shotgun (WGS) entry which is preliminary data.</text>
</comment>
<dbReference type="RefSeq" id="WP_148717804.1">
    <property type="nucleotide sequence ID" value="NC_022785.1"/>
</dbReference>
<accession>A0A3L8RMC0</accession>
<name>A0A3L8RMC0_STRRN</name>
<reference evidence="2 3" key="1">
    <citation type="journal article" date="2018" name="J. Biol. Chem.">
        <title>Discovery of the actinoplanic acid pathway in Streptomyces rapamycinicus reveals a genetically conserved synergism with rapamycin.</title>
        <authorList>
            <person name="Mrak P."/>
            <person name="Krastel P."/>
            <person name="Pivk Lukancic P."/>
            <person name="Tao J."/>
            <person name="Pistorius D."/>
            <person name="Moore C.M."/>
        </authorList>
    </citation>
    <scope>NUCLEOTIDE SEQUENCE [LARGE SCALE GENOMIC DNA]</scope>
    <source>
        <strain evidence="2 3">NRRL 5491</strain>
    </source>
</reference>
<dbReference type="Gene3D" id="3.30.460.40">
    <property type="match status" value="1"/>
</dbReference>
<feature type="region of interest" description="Disordered" evidence="1">
    <location>
        <begin position="153"/>
        <end position="184"/>
    </location>
</feature>
<protein>
    <submittedName>
        <fullName evidence="2">Uncharacterized protein</fullName>
    </submittedName>
</protein>
<proteinExistence type="predicted"/>
<evidence type="ECO:0000313" key="3">
    <source>
        <dbReference type="Proteomes" id="UP000281594"/>
    </source>
</evidence>
<dbReference type="EMBL" id="QYCY01000001">
    <property type="protein sequence ID" value="RLV80569.1"/>
    <property type="molecule type" value="Genomic_DNA"/>
</dbReference>
<dbReference type="SUPFAM" id="SSF81301">
    <property type="entry name" value="Nucleotidyltransferase"/>
    <property type="match status" value="1"/>
</dbReference>
<dbReference type="Proteomes" id="UP000281594">
    <property type="component" value="Unassembled WGS sequence"/>
</dbReference>
<organism evidence="2 3">
    <name type="scientific">Streptomyces rapamycinicus (strain ATCC 29253 / DSM 41530 / NRRL 5491 / AYB-994)</name>
    <name type="common">Streptomyces hygroscopicus (strain ATCC 29253)</name>
    <dbReference type="NCBI Taxonomy" id="1343740"/>
    <lineage>
        <taxon>Bacteria</taxon>
        <taxon>Bacillati</taxon>
        <taxon>Actinomycetota</taxon>
        <taxon>Actinomycetes</taxon>
        <taxon>Kitasatosporales</taxon>
        <taxon>Streptomycetaceae</taxon>
        <taxon>Streptomyces</taxon>
        <taxon>Streptomyces violaceusniger group</taxon>
    </lineage>
</organism>
<sequence>MRTPPVDIVKRVVRHLRARGMEPALGGSGLLVALGLAEVAHDWDLTVDSPEDAVREALAEGGFRFSDRTGGDRLYATRRRFVIDGGDHSIDLLVGFALRSTDEVVPLPTRVTGAWRELPLADPVVWERAYVLLGRPGKAAALRQWLNDEPRREPMSHMDRLLQGSSGGSWAEPGPDRGEGRPVP</sequence>
<evidence type="ECO:0000313" key="2">
    <source>
        <dbReference type="EMBL" id="RLV80569.1"/>
    </source>
</evidence>